<evidence type="ECO:0000256" key="1">
    <source>
        <dbReference type="SAM" id="Phobius"/>
    </source>
</evidence>
<gene>
    <name evidence="2" type="ORF">ABC969_16075</name>
</gene>
<dbReference type="EMBL" id="JBDIMF010000008">
    <property type="protein sequence ID" value="MEN2787932.1"/>
    <property type="molecule type" value="Genomic_DNA"/>
</dbReference>
<feature type="transmembrane region" description="Helical" evidence="1">
    <location>
        <begin position="223"/>
        <end position="249"/>
    </location>
</feature>
<keyword evidence="1" id="KW-0812">Transmembrane</keyword>
<feature type="transmembrane region" description="Helical" evidence="1">
    <location>
        <begin position="70"/>
        <end position="90"/>
    </location>
</feature>
<proteinExistence type="predicted"/>
<dbReference type="InterPro" id="IPR018692">
    <property type="entry name" value="DUF2189"/>
</dbReference>
<name>A0ABU9XWJ6_9SPHN</name>
<dbReference type="RefSeq" id="WP_345866176.1">
    <property type="nucleotide sequence ID" value="NZ_JBDIMF010000008.1"/>
</dbReference>
<keyword evidence="1" id="KW-0472">Membrane</keyword>
<feature type="transmembrane region" description="Helical" evidence="1">
    <location>
        <begin position="167"/>
        <end position="190"/>
    </location>
</feature>
<dbReference type="Pfam" id="PF09955">
    <property type="entry name" value="DUF2189"/>
    <property type="match status" value="1"/>
</dbReference>
<sequence length="265" mass="28841">MATLQHTAAFPASELTEVRKITVSDLNWALAEGWKDFLAKRGDLIVIGLLYPVICLVAAVVTFNDPLLPLFFPLVAGLSILGPAAASGFYELARRREENRDSSWWHFLDPLNGRSRLPLAMLTAGLAALMVGWLVTAYAIYDLTFGADQPLRIGDVFGRLFTTEAGWTLIILGNLAGAPFAIATLVFALVSFPMVVDRPVDAGLAVRTSLAAARKNPREVFGWGLRVAGLLFLGLLPLAIGLAVVLPWLGYATWHLYTRLVVRPD</sequence>
<evidence type="ECO:0000313" key="3">
    <source>
        <dbReference type="Proteomes" id="UP001404104"/>
    </source>
</evidence>
<feature type="transmembrane region" description="Helical" evidence="1">
    <location>
        <begin position="119"/>
        <end position="141"/>
    </location>
</feature>
<accession>A0ABU9XWJ6</accession>
<reference evidence="2 3" key="1">
    <citation type="submission" date="2024-05" db="EMBL/GenBank/DDBJ databases">
        <authorList>
            <person name="Liu Q."/>
            <person name="Xin Y.-H."/>
        </authorList>
    </citation>
    <scope>NUCLEOTIDE SEQUENCE [LARGE SCALE GENOMIC DNA]</scope>
    <source>
        <strain evidence="2 3">CGMCC 1.15349</strain>
    </source>
</reference>
<keyword evidence="3" id="KW-1185">Reference proteome</keyword>
<comment type="caution">
    <text evidence="2">The sequence shown here is derived from an EMBL/GenBank/DDBJ whole genome shotgun (WGS) entry which is preliminary data.</text>
</comment>
<dbReference type="Proteomes" id="UP001404104">
    <property type="component" value="Unassembled WGS sequence"/>
</dbReference>
<evidence type="ECO:0000313" key="2">
    <source>
        <dbReference type="EMBL" id="MEN2787932.1"/>
    </source>
</evidence>
<keyword evidence="1" id="KW-1133">Transmembrane helix</keyword>
<feature type="transmembrane region" description="Helical" evidence="1">
    <location>
        <begin position="44"/>
        <end position="64"/>
    </location>
</feature>
<organism evidence="2 3">
    <name type="scientific">Sphingomonas qilianensis</name>
    <dbReference type="NCBI Taxonomy" id="1736690"/>
    <lineage>
        <taxon>Bacteria</taxon>
        <taxon>Pseudomonadati</taxon>
        <taxon>Pseudomonadota</taxon>
        <taxon>Alphaproteobacteria</taxon>
        <taxon>Sphingomonadales</taxon>
        <taxon>Sphingomonadaceae</taxon>
        <taxon>Sphingomonas</taxon>
    </lineage>
</organism>
<protein>
    <submittedName>
        <fullName evidence="2">DUF2189 domain-containing protein</fullName>
    </submittedName>
</protein>